<dbReference type="AlphaFoldDB" id="A0A2R4MEQ1"/>
<evidence type="ECO:0000313" key="2">
    <source>
        <dbReference type="Proteomes" id="UP000258927"/>
    </source>
</evidence>
<proteinExistence type="predicted"/>
<organism evidence="1 2">
    <name type="scientific">Maritalea myrionectae</name>
    <dbReference type="NCBI Taxonomy" id="454601"/>
    <lineage>
        <taxon>Bacteria</taxon>
        <taxon>Pseudomonadati</taxon>
        <taxon>Pseudomonadota</taxon>
        <taxon>Alphaproteobacteria</taxon>
        <taxon>Hyphomicrobiales</taxon>
        <taxon>Devosiaceae</taxon>
        <taxon>Maritalea</taxon>
    </lineage>
</organism>
<reference evidence="1 2" key="1">
    <citation type="submission" date="2017-05" db="EMBL/GenBank/DDBJ databases">
        <title>Genome Analysis of Maritalea myrionectae HL2708#5.</title>
        <authorList>
            <consortium name="Cotde Inc.-PKNU"/>
            <person name="Jang D."/>
            <person name="Oh H.-M."/>
        </authorList>
    </citation>
    <scope>NUCLEOTIDE SEQUENCE [LARGE SCALE GENOMIC DNA]</scope>
    <source>
        <strain evidence="1 2">HL2708#5</strain>
    </source>
</reference>
<dbReference type="EMBL" id="CP021330">
    <property type="protein sequence ID" value="AVX04366.1"/>
    <property type="molecule type" value="Genomic_DNA"/>
</dbReference>
<dbReference type="KEGG" id="mmyr:MXMO3_01841"/>
<dbReference type="Proteomes" id="UP000258927">
    <property type="component" value="Chromosome"/>
</dbReference>
<sequence length="119" mass="13799">MNKPYWHHKLDSPAWHEPNLRNVYFGDAAMGRVSRYEHGPKEGLWKWNGRWGGLIDGQPVTNSGICDTMDEALECLRETAIDLANRHPHVILWTFEHDPYARGQKQAYLAELLDEKSEN</sequence>
<evidence type="ECO:0000313" key="1">
    <source>
        <dbReference type="EMBL" id="AVX04366.1"/>
    </source>
</evidence>
<keyword evidence="2" id="KW-1185">Reference proteome</keyword>
<gene>
    <name evidence="1" type="ORF">MXMO3_01841</name>
</gene>
<accession>A0A2R4MEQ1</accession>
<protein>
    <submittedName>
        <fullName evidence="1">Uncharacterized protein</fullName>
    </submittedName>
</protein>
<name>A0A2R4MEQ1_9HYPH</name>